<dbReference type="Gene3D" id="3.40.50.1000">
    <property type="entry name" value="HAD superfamily/HAD-like"/>
    <property type="match status" value="1"/>
</dbReference>
<comment type="caution">
    <text evidence="1">The sequence shown here is derived from an EMBL/GenBank/DDBJ whole genome shotgun (WGS) entry which is preliminary data.</text>
</comment>
<accession>A0ABV8Z433</accession>
<dbReference type="RefSeq" id="WP_386355535.1">
    <property type="nucleotide sequence ID" value="NZ_JBHSFG010000109.1"/>
</dbReference>
<dbReference type="EMBL" id="JBHSFG010000109">
    <property type="protein sequence ID" value="MFC4472182.1"/>
    <property type="molecule type" value="Genomic_DNA"/>
</dbReference>
<evidence type="ECO:0000313" key="1">
    <source>
        <dbReference type="EMBL" id="MFC4472182.1"/>
    </source>
</evidence>
<organism evidence="1 2">
    <name type="scientific">Streptomyces xiangluensis</name>
    <dbReference type="NCBI Taxonomy" id="2665720"/>
    <lineage>
        <taxon>Bacteria</taxon>
        <taxon>Bacillati</taxon>
        <taxon>Actinomycetota</taxon>
        <taxon>Actinomycetes</taxon>
        <taxon>Kitasatosporales</taxon>
        <taxon>Streptomycetaceae</taxon>
        <taxon>Streptomyces</taxon>
    </lineage>
</organism>
<dbReference type="SUPFAM" id="SSF56784">
    <property type="entry name" value="HAD-like"/>
    <property type="match status" value="1"/>
</dbReference>
<dbReference type="Proteomes" id="UP001596012">
    <property type="component" value="Unassembled WGS sequence"/>
</dbReference>
<gene>
    <name evidence="1" type="ORF">ACFPH6_48220</name>
</gene>
<sequence length="77" mass="7969">MPHPDCLLRALDQLDASASDAVLIGSSVAEPTAANAVGLPFIGYVHNSDRKGRLTRAGCQQTVGSLAPVLEVIRAAD</sequence>
<dbReference type="InterPro" id="IPR036412">
    <property type="entry name" value="HAD-like_sf"/>
</dbReference>
<protein>
    <recommendedName>
        <fullName evidence="3">Haloacid dehalogenase-like hydrolase</fullName>
    </recommendedName>
</protein>
<dbReference type="InterPro" id="IPR023214">
    <property type="entry name" value="HAD_sf"/>
</dbReference>
<proteinExistence type="predicted"/>
<name>A0ABV8Z433_9ACTN</name>
<reference evidence="2" key="1">
    <citation type="journal article" date="2019" name="Int. J. Syst. Evol. Microbiol.">
        <title>The Global Catalogue of Microorganisms (GCM) 10K type strain sequencing project: providing services to taxonomists for standard genome sequencing and annotation.</title>
        <authorList>
            <consortium name="The Broad Institute Genomics Platform"/>
            <consortium name="The Broad Institute Genome Sequencing Center for Infectious Disease"/>
            <person name="Wu L."/>
            <person name="Ma J."/>
        </authorList>
    </citation>
    <scope>NUCLEOTIDE SEQUENCE [LARGE SCALE GENOMIC DNA]</scope>
    <source>
        <strain evidence="2">DT43</strain>
    </source>
</reference>
<evidence type="ECO:0008006" key="3">
    <source>
        <dbReference type="Google" id="ProtNLM"/>
    </source>
</evidence>
<keyword evidence="2" id="KW-1185">Reference proteome</keyword>
<evidence type="ECO:0000313" key="2">
    <source>
        <dbReference type="Proteomes" id="UP001596012"/>
    </source>
</evidence>